<dbReference type="Proteomes" id="UP001060085">
    <property type="component" value="Linkage Group LG02"/>
</dbReference>
<evidence type="ECO:0000313" key="1">
    <source>
        <dbReference type="EMBL" id="KAI5677524.1"/>
    </source>
</evidence>
<protein>
    <submittedName>
        <fullName evidence="1">Uncharacterized protein</fullName>
    </submittedName>
</protein>
<proteinExistence type="predicted"/>
<organism evidence="1 2">
    <name type="scientific">Catharanthus roseus</name>
    <name type="common">Madagascar periwinkle</name>
    <name type="synonym">Vinca rosea</name>
    <dbReference type="NCBI Taxonomy" id="4058"/>
    <lineage>
        <taxon>Eukaryota</taxon>
        <taxon>Viridiplantae</taxon>
        <taxon>Streptophyta</taxon>
        <taxon>Embryophyta</taxon>
        <taxon>Tracheophyta</taxon>
        <taxon>Spermatophyta</taxon>
        <taxon>Magnoliopsida</taxon>
        <taxon>eudicotyledons</taxon>
        <taxon>Gunneridae</taxon>
        <taxon>Pentapetalae</taxon>
        <taxon>asterids</taxon>
        <taxon>lamiids</taxon>
        <taxon>Gentianales</taxon>
        <taxon>Apocynaceae</taxon>
        <taxon>Rauvolfioideae</taxon>
        <taxon>Vinceae</taxon>
        <taxon>Catharanthinae</taxon>
        <taxon>Catharanthus</taxon>
    </lineage>
</organism>
<evidence type="ECO:0000313" key="2">
    <source>
        <dbReference type="Proteomes" id="UP001060085"/>
    </source>
</evidence>
<sequence>MEAISFSLTHLKLHLKRNIFLTRRSKKEWWKRSASKADELTTKKRDLATDRLQLIRNRHPPSHSLCFSPPSLFILRPPSAVHHHYRIVASLQYQVVSAVPLPFNCPSSLTPFPLFTPPLPCILLGYDPLQEKTVYFSRLRASSLTDRYIEVCIMQHFEPSSLLWGKEQKYTGDSKDNLQRNKRSLKTTRFYEDEVIKLKTLKTRRMVSDSFIRYLCRTP</sequence>
<name>A0ACC0BXX0_CATRO</name>
<gene>
    <name evidence="1" type="ORF">M9H77_08474</name>
</gene>
<comment type="caution">
    <text evidence="1">The sequence shown here is derived from an EMBL/GenBank/DDBJ whole genome shotgun (WGS) entry which is preliminary data.</text>
</comment>
<keyword evidence="2" id="KW-1185">Reference proteome</keyword>
<dbReference type="EMBL" id="CM044702">
    <property type="protein sequence ID" value="KAI5677524.1"/>
    <property type="molecule type" value="Genomic_DNA"/>
</dbReference>
<reference evidence="2" key="1">
    <citation type="journal article" date="2023" name="Nat. Plants">
        <title>Single-cell RNA sequencing provides a high-resolution roadmap for understanding the multicellular compartmentation of specialized metabolism.</title>
        <authorList>
            <person name="Sun S."/>
            <person name="Shen X."/>
            <person name="Li Y."/>
            <person name="Li Y."/>
            <person name="Wang S."/>
            <person name="Li R."/>
            <person name="Zhang H."/>
            <person name="Shen G."/>
            <person name="Guo B."/>
            <person name="Wei J."/>
            <person name="Xu J."/>
            <person name="St-Pierre B."/>
            <person name="Chen S."/>
            <person name="Sun C."/>
        </authorList>
    </citation>
    <scope>NUCLEOTIDE SEQUENCE [LARGE SCALE GENOMIC DNA]</scope>
</reference>
<accession>A0ACC0BXX0</accession>